<dbReference type="GeneID" id="11495064"/>
<proteinExistence type="predicted"/>
<name>G0W9U8_NAUDC</name>
<dbReference type="GO" id="GO:0048027">
    <property type="term" value="F:mRNA 5'-UTR binding"/>
    <property type="evidence" value="ECO:0007669"/>
    <property type="project" value="EnsemblFungi"/>
</dbReference>
<dbReference type="OrthoDB" id="4062764at2759"/>
<sequence>MSKNVEIIDNVLKHLKTTGKIVGTTPALKYVIDPGNRSRILKFQSYNPSLTHDDFVSLIPSNIFSENINGLDDKSKGKKNDDQFLLIKKRDPKYFQFKDQYNLIFRSYNSLREYRRETQMSKLNKIRVNFKLPNSNFESVSILENYQNYIKNLSNAYDSMESYRENLSTFEKFPLDTPEESTISTEISKLRLLQDKIKAIESKSLLVWHLPTNLTPTQIRKSFWLYAIKHCFPLYWNNSNSLYYFAFDNVDDAKDFRRNFHGISFNTWSSSSSSSEQGEDESDFKMLIEQFA</sequence>
<dbReference type="RefSeq" id="XP_003669802.1">
    <property type="nucleotide sequence ID" value="XM_003669754.1"/>
</dbReference>
<dbReference type="Proteomes" id="UP000000689">
    <property type="component" value="Chromosome 4"/>
</dbReference>
<dbReference type="GO" id="GO:0070131">
    <property type="term" value="P:positive regulation of mitochondrial translation"/>
    <property type="evidence" value="ECO:0007669"/>
    <property type="project" value="EnsemblFungi"/>
</dbReference>
<dbReference type="GO" id="GO:0000372">
    <property type="term" value="P:Group I intron splicing"/>
    <property type="evidence" value="ECO:0007669"/>
    <property type="project" value="EnsemblFungi"/>
</dbReference>
<dbReference type="GO" id="GO:0097157">
    <property type="term" value="F:pre-mRNA intronic binding"/>
    <property type="evidence" value="ECO:0007669"/>
    <property type="project" value="EnsemblFungi"/>
</dbReference>
<reference evidence="1 2" key="1">
    <citation type="journal article" date="2011" name="Proc. Natl. Acad. Sci. U.S.A.">
        <title>Evolutionary erosion of yeast sex chromosomes by mating-type switching accidents.</title>
        <authorList>
            <person name="Gordon J.L."/>
            <person name="Armisen D."/>
            <person name="Proux-Wera E."/>
            <person name="Oheigeartaigh S.S."/>
            <person name="Byrne K.P."/>
            <person name="Wolfe K.H."/>
        </authorList>
    </citation>
    <scope>NUCLEOTIDE SEQUENCE [LARGE SCALE GENOMIC DNA]</scope>
    <source>
        <strain evidence="2">ATCC 10597 / BCRC 20456 / CBS 421 / NBRC 0211 / NRRL Y-12639</strain>
    </source>
</reference>
<evidence type="ECO:0000313" key="1">
    <source>
        <dbReference type="EMBL" id="CCD24559.1"/>
    </source>
</evidence>
<dbReference type="OMA" id="KHCFKLY"/>
<protein>
    <submittedName>
        <fullName evidence="1">Uncharacterized protein</fullName>
    </submittedName>
</protein>
<gene>
    <name evidence="1" type="primary">NDAI0D02450</name>
    <name evidence="1" type="ordered locus">NDAI_0D02450</name>
</gene>
<dbReference type="KEGG" id="ndi:NDAI_0D02450"/>
<organism evidence="1 2">
    <name type="scientific">Naumovozyma dairenensis (strain ATCC 10597 / BCRC 20456 / CBS 421 / NBRC 0211 / NRRL Y-12639)</name>
    <name type="common">Saccharomyces dairenensis</name>
    <dbReference type="NCBI Taxonomy" id="1071378"/>
    <lineage>
        <taxon>Eukaryota</taxon>
        <taxon>Fungi</taxon>
        <taxon>Dikarya</taxon>
        <taxon>Ascomycota</taxon>
        <taxon>Saccharomycotina</taxon>
        <taxon>Saccharomycetes</taxon>
        <taxon>Saccharomycetales</taxon>
        <taxon>Saccharomycetaceae</taxon>
        <taxon>Naumovozyma</taxon>
    </lineage>
</organism>
<dbReference type="HOGENOM" id="CLU_1066355_0_0_1"/>
<dbReference type="GO" id="GO:0005743">
    <property type="term" value="C:mitochondrial inner membrane"/>
    <property type="evidence" value="ECO:0007669"/>
    <property type="project" value="EnsemblFungi"/>
</dbReference>
<dbReference type="GO" id="GO:0045182">
    <property type="term" value="F:translation regulator activity"/>
    <property type="evidence" value="ECO:0007669"/>
    <property type="project" value="EnsemblFungi"/>
</dbReference>
<dbReference type="GO" id="GO:0090615">
    <property type="term" value="P:mitochondrial mRNA processing"/>
    <property type="evidence" value="ECO:0007669"/>
    <property type="project" value="EnsemblFungi"/>
</dbReference>
<evidence type="ECO:0000313" key="2">
    <source>
        <dbReference type="Proteomes" id="UP000000689"/>
    </source>
</evidence>
<dbReference type="STRING" id="1071378.G0W9U8"/>
<keyword evidence="2" id="KW-1185">Reference proteome</keyword>
<dbReference type="eggNOG" id="ENOG502RR5W">
    <property type="taxonomic scope" value="Eukaryota"/>
</dbReference>
<dbReference type="EMBL" id="HE580270">
    <property type="protein sequence ID" value="CCD24559.1"/>
    <property type="molecule type" value="Genomic_DNA"/>
</dbReference>
<accession>G0W9U8</accession>
<dbReference type="GO" id="GO:0005759">
    <property type="term" value="C:mitochondrial matrix"/>
    <property type="evidence" value="ECO:0007669"/>
    <property type="project" value="EnsemblFungi"/>
</dbReference>
<dbReference type="AlphaFoldDB" id="G0W9U8"/>